<keyword evidence="14" id="KW-1185">Reference proteome</keyword>
<evidence type="ECO:0000313" key="13">
    <source>
        <dbReference type="EMBL" id="UXI66945.1"/>
    </source>
</evidence>
<organism evidence="13 14">
    <name type="scientific">Tahibacter amnicola</name>
    <dbReference type="NCBI Taxonomy" id="2976241"/>
    <lineage>
        <taxon>Bacteria</taxon>
        <taxon>Pseudomonadati</taxon>
        <taxon>Pseudomonadota</taxon>
        <taxon>Gammaproteobacteria</taxon>
        <taxon>Lysobacterales</taxon>
        <taxon>Rhodanobacteraceae</taxon>
        <taxon>Tahibacter</taxon>
    </lineage>
</organism>
<protein>
    <recommendedName>
        <fullName evidence="6">Exopolyphosphatase</fullName>
        <ecNumber evidence="5">3.6.1.11</ecNumber>
    </recommendedName>
</protein>
<evidence type="ECO:0000256" key="9">
    <source>
        <dbReference type="ARBA" id="ARBA00023136"/>
    </source>
</evidence>
<evidence type="ECO:0000256" key="2">
    <source>
        <dbReference type="ARBA" id="ARBA00004202"/>
    </source>
</evidence>
<evidence type="ECO:0000256" key="3">
    <source>
        <dbReference type="ARBA" id="ARBA00007125"/>
    </source>
</evidence>
<dbReference type="Pfam" id="PF21447">
    <property type="entry name" value="Ppx-GppA_III"/>
    <property type="match status" value="1"/>
</dbReference>
<dbReference type="CDD" id="cd24053">
    <property type="entry name" value="ASKHA_NBD_EcPPX-GppA-like"/>
    <property type="match status" value="1"/>
</dbReference>
<comment type="subcellular location">
    <subcellularLocation>
        <location evidence="2">Cell membrane</location>
        <topology evidence="2">Peripheral membrane protein</topology>
    </subcellularLocation>
</comment>
<evidence type="ECO:0000256" key="10">
    <source>
        <dbReference type="ARBA" id="ARBA00047607"/>
    </source>
</evidence>
<comment type="similarity">
    <text evidence="3">Belongs to the GppA/Ppx family.</text>
</comment>
<keyword evidence="8 13" id="KW-0378">Hydrolase</keyword>
<dbReference type="InterPro" id="IPR043129">
    <property type="entry name" value="ATPase_NBD"/>
</dbReference>
<dbReference type="Gene3D" id="1.10.3210.10">
    <property type="entry name" value="Hypothetical protein af1432"/>
    <property type="match status" value="1"/>
</dbReference>
<evidence type="ECO:0000259" key="11">
    <source>
        <dbReference type="Pfam" id="PF02541"/>
    </source>
</evidence>
<accession>A0ABY6BAQ9</accession>
<dbReference type="Gene3D" id="3.30.420.150">
    <property type="entry name" value="Exopolyphosphatase. Domain 2"/>
    <property type="match status" value="1"/>
</dbReference>
<feature type="domain" description="Ppx/GppA phosphatase N-terminal" evidence="11">
    <location>
        <begin position="27"/>
        <end position="309"/>
    </location>
</feature>
<evidence type="ECO:0000256" key="8">
    <source>
        <dbReference type="ARBA" id="ARBA00022801"/>
    </source>
</evidence>
<evidence type="ECO:0000256" key="5">
    <source>
        <dbReference type="ARBA" id="ARBA00012451"/>
    </source>
</evidence>
<evidence type="ECO:0000256" key="7">
    <source>
        <dbReference type="ARBA" id="ARBA00022475"/>
    </source>
</evidence>
<comment type="subunit">
    <text evidence="4">Homodimer.</text>
</comment>
<dbReference type="Gene3D" id="3.30.420.40">
    <property type="match status" value="1"/>
</dbReference>
<comment type="cofactor">
    <cofactor evidence="1">
        <name>Mg(2+)</name>
        <dbReference type="ChEBI" id="CHEBI:18420"/>
    </cofactor>
</comment>
<sequence>MPQGQKPIQDGELLAAVDLGSNSYHMVVARYQHGELRVIDRLRDSVRMAAGLSLDGSLDAERRDRALACLARFGQRLRTLPSSRVRAVATNTVRRLSAPHAFLLPAETALGHPIEVVSGREEARLIYLGVAHGLPESRERRLCIDIGGGSTEFIIGAGLDPIERESLQMGCVASTLRFFGDGKLTAKRWRQAQTEIGVELQQFAADYRSRGWGETIGSSGTIRAIGNLIQANGWSDSFITAESLARLRDAILAAGSIEKIRLPGLSEERQAVLAGGVAILEAAFAALRLDRMQVCETAMREGLLYDMIGRAEQRDPRTASIESLVRRYDVDRSHALRVEATAHALFDQIADAWDLDAEALDWLLWAARMHEIGLAIAHSQHHMHGAYLVKHADLAGFTRQEQELLSTVLRCHRRKPDQDLLNALPDRQRRAATRVTALLRLAVLLQRARSADPMPPLSLRWDERTLELKLPRAWLEQHPLTVADLDQERDYMKELGFKLQLRASDRADSPSFAH</sequence>
<dbReference type="SUPFAM" id="SSF109604">
    <property type="entry name" value="HD-domain/PDEase-like"/>
    <property type="match status" value="1"/>
</dbReference>
<feature type="domain" description="Ppx/GppA phosphatase C-terminal" evidence="12">
    <location>
        <begin position="317"/>
        <end position="489"/>
    </location>
</feature>
<dbReference type="InterPro" id="IPR048950">
    <property type="entry name" value="Ppx_GppA_C"/>
</dbReference>
<dbReference type="RefSeq" id="WP_261693921.1">
    <property type="nucleotide sequence ID" value="NZ_CP104694.1"/>
</dbReference>
<proteinExistence type="inferred from homology"/>
<evidence type="ECO:0000256" key="6">
    <source>
        <dbReference type="ARBA" id="ARBA00020416"/>
    </source>
</evidence>
<dbReference type="InterPro" id="IPR003695">
    <property type="entry name" value="Ppx_GppA_N"/>
</dbReference>
<dbReference type="PIRSF" id="PIRSF001267">
    <property type="entry name" value="Pyrophosphatase_GppA_Ppx"/>
    <property type="match status" value="1"/>
</dbReference>
<dbReference type="InterPro" id="IPR050273">
    <property type="entry name" value="GppA/Ppx_hydrolase"/>
</dbReference>
<keyword evidence="7" id="KW-1003">Cell membrane</keyword>
<gene>
    <name evidence="13" type="primary">ppx</name>
    <name evidence="13" type="ORF">N4264_19630</name>
</gene>
<dbReference type="InterPro" id="IPR022371">
    <property type="entry name" value="Exopolyphosphatase"/>
</dbReference>
<evidence type="ECO:0000259" key="12">
    <source>
        <dbReference type="Pfam" id="PF21447"/>
    </source>
</evidence>
<dbReference type="GO" id="GO:0004309">
    <property type="term" value="F:exopolyphosphatase activity"/>
    <property type="evidence" value="ECO:0007669"/>
    <property type="project" value="UniProtKB-EC"/>
</dbReference>
<dbReference type="Proteomes" id="UP001064632">
    <property type="component" value="Chromosome"/>
</dbReference>
<dbReference type="Pfam" id="PF02541">
    <property type="entry name" value="Ppx-GppA"/>
    <property type="match status" value="1"/>
</dbReference>
<dbReference type="NCBIfam" id="TIGR03706">
    <property type="entry name" value="exo_poly_only"/>
    <property type="match status" value="1"/>
</dbReference>
<evidence type="ECO:0000256" key="1">
    <source>
        <dbReference type="ARBA" id="ARBA00001946"/>
    </source>
</evidence>
<name>A0ABY6BAQ9_9GAMM</name>
<dbReference type="PANTHER" id="PTHR30005:SF14">
    <property type="entry name" value="EXOPOLYPHOSPHATASE"/>
    <property type="match status" value="1"/>
</dbReference>
<dbReference type="EC" id="3.6.1.11" evidence="5"/>
<dbReference type="InterPro" id="IPR030673">
    <property type="entry name" value="PyroPPase_GppA_Ppx"/>
</dbReference>
<evidence type="ECO:0000256" key="4">
    <source>
        <dbReference type="ARBA" id="ARBA00011738"/>
    </source>
</evidence>
<reference evidence="13" key="1">
    <citation type="submission" date="2022-09" db="EMBL/GenBank/DDBJ databases">
        <title>Tahibacter sp. nov., isolated from a fresh water.</title>
        <authorList>
            <person name="Baek J.H."/>
            <person name="Lee J.K."/>
            <person name="Kim J.M."/>
            <person name="Jeon C.O."/>
        </authorList>
    </citation>
    <scope>NUCLEOTIDE SEQUENCE</scope>
    <source>
        <strain evidence="13">W38</strain>
    </source>
</reference>
<dbReference type="SUPFAM" id="SSF53067">
    <property type="entry name" value="Actin-like ATPase domain"/>
    <property type="match status" value="2"/>
</dbReference>
<evidence type="ECO:0000313" key="14">
    <source>
        <dbReference type="Proteomes" id="UP001064632"/>
    </source>
</evidence>
<dbReference type="PANTHER" id="PTHR30005">
    <property type="entry name" value="EXOPOLYPHOSPHATASE"/>
    <property type="match status" value="1"/>
</dbReference>
<keyword evidence="9" id="KW-0472">Membrane</keyword>
<dbReference type="EMBL" id="CP104694">
    <property type="protein sequence ID" value="UXI66945.1"/>
    <property type="molecule type" value="Genomic_DNA"/>
</dbReference>
<comment type="catalytic activity">
    <reaction evidence="10">
        <text>[phosphate](n) + H2O = [phosphate](n-1) + phosphate + H(+)</text>
        <dbReference type="Rhea" id="RHEA:21528"/>
        <dbReference type="Rhea" id="RHEA-COMP:9859"/>
        <dbReference type="Rhea" id="RHEA-COMP:14279"/>
        <dbReference type="ChEBI" id="CHEBI:15377"/>
        <dbReference type="ChEBI" id="CHEBI:15378"/>
        <dbReference type="ChEBI" id="CHEBI:16838"/>
        <dbReference type="ChEBI" id="CHEBI:43474"/>
        <dbReference type="EC" id="3.6.1.11"/>
    </reaction>
</comment>